<feature type="transmembrane region" description="Helical" evidence="6">
    <location>
        <begin position="260"/>
        <end position="278"/>
    </location>
</feature>
<dbReference type="InterPro" id="IPR002153">
    <property type="entry name" value="TRPC_channel"/>
</dbReference>
<dbReference type="GO" id="GO:0007338">
    <property type="term" value="P:single fertilization"/>
    <property type="evidence" value="ECO:0007669"/>
    <property type="project" value="TreeGrafter"/>
</dbReference>
<evidence type="ECO:0000256" key="6">
    <source>
        <dbReference type="SAM" id="Phobius"/>
    </source>
</evidence>
<reference evidence="8 9" key="2">
    <citation type="submission" date="2018-11" db="EMBL/GenBank/DDBJ databases">
        <authorList>
            <consortium name="Pathogen Informatics"/>
        </authorList>
    </citation>
    <scope>NUCLEOTIDE SEQUENCE [LARGE SCALE GENOMIC DNA]</scope>
</reference>
<dbReference type="Gene3D" id="1.25.40.20">
    <property type="entry name" value="Ankyrin repeat-containing domain"/>
    <property type="match status" value="1"/>
</dbReference>
<dbReference type="SUPFAM" id="SSF48403">
    <property type="entry name" value="Ankyrin repeat"/>
    <property type="match status" value="1"/>
</dbReference>
<reference evidence="10" key="1">
    <citation type="submission" date="2016-04" db="UniProtKB">
        <authorList>
            <consortium name="WormBaseParasite"/>
        </authorList>
    </citation>
    <scope>IDENTIFICATION</scope>
</reference>
<dbReference type="InterPro" id="IPR013555">
    <property type="entry name" value="TRP_dom"/>
</dbReference>
<keyword evidence="9" id="KW-1185">Reference proteome</keyword>
<keyword evidence="6" id="KW-1133">Transmembrane helix</keyword>
<feature type="transmembrane region" description="Helical" evidence="6">
    <location>
        <begin position="339"/>
        <end position="360"/>
    </location>
</feature>
<feature type="region of interest" description="Disordered" evidence="5">
    <location>
        <begin position="502"/>
        <end position="523"/>
    </location>
</feature>
<dbReference type="GO" id="GO:0070679">
    <property type="term" value="F:inositol 1,4,5 trisphosphate binding"/>
    <property type="evidence" value="ECO:0007669"/>
    <property type="project" value="TreeGrafter"/>
</dbReference>
<accession>A0A0M3K0X8</accession>
<evidence type="ECO:0000259" key="7">
    <source>
        <dbReference type="SMART" id="SM01420"/>
    </source>
</evidence>
<evidence type="ECO:0000256" key="5">
    <source>
        <dbReference type="SAM" id="MobiDB-lite"/>
    </source>
</evidence>
<dbReference type="WBParaSite" id="ASIM_0001449901-mRNA-1">
    <property type="protein sequence ID" value="ASIM_0001449901-mRNA-1"/>
    <property type="gene ID" value="ASIM_0001449901"/>
</dbReference>
<dbReference type="PANTHER" id="PTHR10117">
    <property type="entry name" value="TRANSIENT RECEPTOR POTENTIAL CHANNEL"/>
    <property type="match status" value="1"/>
</dbReference>
<keyword evidence="4" id="KW-0407">Ion channel</keyword>
<dbReference type="GO" id="GO:0015279">
    <property type="term" value="F:store-operated calcium channel activity"/>
    <property type="evidence" value="ECO:0007669"/>
    <property type="project" value="TreeGrafter"/>
</dbReference>
<dbReference type="GO" id="GO:0034703">
    <property type="term" value="C:cation channel complex"/>
    <property type="evidence" value="ECO:0007669"/>
    <property type="project" value="TreeGrafter"/>
</dbReference>
<evidence type="ECO:0000313" key="10">
    <source>
        <dbReference type="WBParaSite" id="ASIM_0001449901-mRNA-1"/>
    </source>
</evidence>
<dbReference type="SMART" id="SM01420">
    <property type="entry name" value="TRP_2"/>
    <property type="match status" value="1"/>
</dbReference>
<evidence type="ECO:0000256" key="3">
    <source>
        <dbReference type="ARBA" id="ARBA00023065"/>
    </source>
</evidence>
<gene>
    <name evidence="8" type="ORF">ASIM_LOCUS13909</name>
</gene>
<dbReference type="Pfam" id="PF08344">
    <property type="entry name" value="TRP_2"/>
    <property type="match status" value="1"/>
</dbReference>
<feature type="transmembrane region" description="Helical" evidence="6">
    <location>
        <begin position="372"/>
        <end position="395"/>
    </location>
</feature>
<evidence type="ECO:0000256" key="1">
    <source>
        <dbReference type="ARBA" id="ARBA00022448"/>
    </source>
</evidence>
<dbReference type="AlphaFoldDB" id="A0A0M3K0X8"/>
<feature type="domain" description="Transient receptor ion channel" evidence="7">
    <location>
        <begin position="157"/>
        <end position="214"/>
    </location>
</feature>
<keyword evidence="3" id="KW-0406">Ion transport</keyword>
<protein>
    <submittedName>
        <fullName evidence="10">TRP_2 domain-containing protein</fullName>
    </submittedName>
</protein>
<evidence type="ECO:0000256" key="4">
    <source>
        <dbReference type="ARBA" id="ARBA00023303"/>
    </source>
</evidence>
<feature type="transmembrane region" description="Helical" evidence="6">
    <location>
        <begin position="298"/>
        <end position="318"/>
    </location>
</feature>
<keyword evidence="1" id="KW-0813">Transport</keyword>
<organism evidence="10">
    <name type="scientific">Anisakis simplex</name>
    <name type="common">Herring worm</name>
    <dbReference type="NCBI Taxonomy" id="6269"/>
    <lineage>
        <taxon>Eukaryota</taxon>
        <taxon>Metazoa</taxon>
        <taxon>Ecdysozoa</taxon>
        <taxon>Nematoda</taxon>
        <taxon>Chromadorea</taxon>
        <taxon>Rhabditida</taxon>
        <taxon>Spirurina</taxon>
        <taxon>Ascaridomorpha</taxon>
        <taxon>Ascaridoidea</taxon>
        <taxon>Anisakidae</taxon>
        <taxon>Anisakis</taxon>
        <taxon>Anisakis simplex complex</taxon>
    </lineage>
</organism>
<keyword evidence="2" id="KW-0677">Repeat</keyword>
<name>A0A0M3K0X8_ANISI</name>
<dbReference type="PANTHER" id="PTHR10117:SF50">
    <property type="entry name" value="ANK_REP_REGION DOMAIN-CONTAINING PROTEIN"/>
    <property type="match status" value="1"/>
</dbReference>
<dbReference type="OrthoDB" id="2373987at2759"/>
<dbReference type="Proteomes" id="UP000267096">
    <property type="component" value="Unassembled WGS sequence"/>
</dbReference>
<feature type="transmembrane region" description="Helical" evidence="6">
    <location>
        <begin position="465"/>
        <end position="487"/>
    </location>
</feature>
<dbReference type="GO" id="GO:0005886">
    <property type="term" value="C:plasma membrane"/>
    <property type="evidence" value="ECO:0007669"/>
    <property type="project" value="TreeGrafter"/>
</dbReference>
<sequence>MSKLLGDSVDDEQCSYQVPSKVGRYAGRVEWKKEDRVGPLLRNFRFAVVNRDYDSVKKIFSSFGCDMHVEQSDRLTELVLDRYTAEPTKEALMTAICIGSRPLVEFILSLFYEFPSEERTGCRYSSAFPPHMTPLMLASVCNNFAIVQCLLLRGVCVTCKQCTRSLTKGLVTLDTYRAMTSEAFLWLACCDPLYASFELATDLEVAYQQLHQKVMFFAVQFIERCWDMKEVDLLLSRNEDEHVSLVDDPLRLPRLPIETILHLYVYVYALGMALRHYLDLYTRGMASFYEMWWVWFDLILLLLFSGACFCKVMTWAVYRQDGLMKLHRKHWVFYDFSMMYDICFGSACILAFWRIFYYVQLRRILGSTVVRISIACCVADVVSFLTIMAVVMWCFSIGISCIYEPYLGNKVINIDGTHSVMQNTYNGILKTLRQLYWSFYGYLAPWDYTLIVGNVGPNAERAQHVFTVIAGEVIVAIFHITVVVTLLNLMVTILVKRADEVQEGGGGNDDVSDHQNGEWSTRA</sequence>
<evidence type="ECO:0000256" key="2">
    <source>
        <dbReference type="ARBA" id="ARBA00022737"/>
    </source>
</evidence>
<keyword evidence="6" id="KW-0472">Membrane</keyword>
<dbReference type="InterPro" id="IPR036770">
    <property type="entry name" value="Ankyrin_rpt-contain_sf"/>
</dbReference>
<dbReference type="GO" id="GO:0051480">
    <property type="term" value="P:regulation of cytosolic calcium ion concentration"/>
    <property type="evidence" value="ECO:0007669"/>
    <property type="project" value="TreeGrafter"/>
</dbReference>
<dbReference type="EMBL" id="UYRR01031541">
    <property type="protein sequence ID" value="VDK50889.1"/>
    <property type="molecule type" value="Genomic_DNA"/>
</dbReference>
<proteinExistence type="predicted"/>
<evidence type="ECO:0000313" key="9">
    <source>
        <dbReference type="Proteomes" id="UP000267096"/>
    </source>
</evidence>
<evidence type="ECO:0000313" key="8">
    <source>
        <dbReference type="EMBL" id="VDK50889.1"/>
    </source>
</evidence>
<keyword evidence="6" id="KW-0812">Transmembrane</keyword>